<keyword evidence="1" id="KW-1185">Reference proteome</keyword>
<sequence>MYLMTKTSITSTNCSNCTQKTIGLEQQFLNKIFIRYKEIQTVNRRKWSQERLVLQTANNCYVNCVLQSLMHSPKFSLLFALVE</sequence>
<reference evidence="2" key="1">
    <citation type="submission" date="2022-11" db="UniProtKB">
        <authorList>
            <consortium name="WormBaseParasite"/>
        </authorList>
    </citation>
    <scope>IDENTIFICATION</scope>
</reference>
<name>A0A914L7L0_MELIC</name>
<dbReference type="WBParaSite" id="Minc3s00307g09840">
    <property type="protein sequence ID" value="Minc3s00307g09840"/>
    <property type="gene ID" value="Minc3s00307g09840"/>
</dbReference>
<evidence type="ECO:0000313" key="2">
    <source>
        <dbReference type="WBParaSite" id="Minc3s00307g09840"/>
    </source>
</evidence>
<accession>A0A914L7L0</accession>
<organism evidence="1 2">
    <name type="scientific">Meloidogyne incognita</name>
    <name type="common">Southern root-knot nematode worm</name>
    <name type="synonym">Oxyuris incognita</name>
    <dbReference type="NCBI Taxonomy" id="6306"/>
    <lineage>
        <taxon>Eukaryota</taxon>
        <taxon>Metazoa</taxon>
        <taxon>Ecdysozoa</taxon>
        <taxon>Nematoda</taxon>
        <taxon>Chromadorea</taxon>
        <taxon>Rhabditida</taxon>
        <taxon>Tylenchina</taxon>
        <taxon>Tylenchomorpha</taxon>
        <taxon>Tylenchoidea</taxon>
        <taxon>Meloidogynidae</taxon>
        <taxon>Meloidogyninae</taxon>
        <taxon>Meloidogyne</taxon>
        <taxon>Meloidogyne incognita group</taxon>
    </lineage>
</organism>
<proteinExistence type="predicted"/>
<protein>
    <submittedName>
        <fullName evidence="2">Ovule protein</fullName>
    </submittedName>
</protein>
<dbReference type="Proteomes" id="UP000887563">
    <property type="component" value="Unplaced"/>
</dbReference>
<dbReference type="AlphaFoldDB" id="A0A914L7L0"/>
<evidence type="ECO:0000313" key="1">
    <source>
        <dbReference type="Proteomes" id="UP000887563"/>
    </source>
</evidence>